<keyword evidence="3" id="KW-1185">Reference proteome</keyword>
<proteinExistence type="predicted"/>
<dbReference type="RefSeq" id="WP_075063074.1">
    <property type="nucleotide sequence ID" value="NZ_LGCL01000025.1"/>
</dbReference>
<organism evidence="2 3">
    <name type="scientific">Ornatilinea apprima</name>
    <dbReference type="NCBI Taxonomy" id="1134406"/>
    <lineage>
        <taxon>Bacteria</taxon>
        <taxon>Bacillati</taxon>
        <taxon>Chloroflexota</taxon>
        <taxon>Anaerolineae</taxon>
        <taxon>Anaerolineales</taxon>
        <taxon>Anaerolineaceae</taxon>
        <taxon>Ornatilinea</taxon>
    </lineage>
</organism>
<reference evidence="2 3" key="1">
    <citation type="submission" date="2015-07" db="EMBL/GenBank/DDBJ databases">
        <title>Genome sequence of Ornatilinea apprima DSM 23815.</title>
        <authorList>
            <person name="Hemp J."/>
            <person name="Ward L.M."/>
            <person name="Pace L.A."/>
            <person name="Fischer W.W."/>
        </authorList>
    </citation>
    <scope>NUCLEOTIDE SEQUENCE [LARGE SCALE GENOMIC DNA]</scope>
    <source>
        <strain evidence="2 3">P3M-1</strain>
    </source>
</reference>
<dbReference type="AlphaFoldDB" id="A0A0P6X9U7"/>
<feature type="compositionally biased region" description="Polar residues" evidence="1">
    <location>
        <begin position="184"/>
        <end position="196"/>
    </location>
</feature>
<gene>
    <name evidence="2" type="ORF">ADN00_11065</name>
</gene>
<sequence length="411" mass="46822">MPETDPQAYISLDCPRCGAPLPEFAEEIVCQYCGARLIFKHARTAPPRPAPARPADPQSLTLVPLTYVEPRTQLDAFTISLPPGWQFEGGITWQNKASAPALLGFRIFNPGGIEQMECFPNQYFGWSTNPMFQMQIPLGGDFYQSEFRPPLSAADFLQQNLIPRQRSKPGMRVLSAQPDPRLAQKTQSRLTPSTPQQQFSVDAARVQIEYQENGLTLREELLANIVYMRVIAGGLFGSVESLFWYTDGLIAWRVRAADFELLHPIFDRVLDSYQPNPQFIAAVQQISQQMTNGVVQQIRNFGQAALRIGRQLSQMNEMQWQSYWDRQHHQEQMWDSWHANQARVDQVHQDYTQAIRGTDEYFDPNAGRTVELPSGYQQVWSNPLGEYIFSDDSLYNPNQESNGSWTLINPA</sequence>
<accession>A0A0P6X9U7</accession>
<evidence type="ECO:0000313" key="2">
    <source>
        <dbReference type="EMBL" id="KPL76505.1"/>
    </source>
</evidence>
<dbReference type="OrthoDB" id="3666329at2"/>
<evidence type="ECO:0000313" key="3">
    <source>
        <dbReference type="Proteomes" id="UP000050417"/>
    </source>
</evidence>
<dbReference type="STRING" id="1134406.ADN00_11065"/>
<dbReference type="EMBL" id="LGCL01000025">
    <property type="protein sequence ID" value="KPL76505.1"/>
    <property type="molecule type" value="Genomic_DNA"/>
</dbReference>
<feature type="region of interest" description="Disordered" evidence="1">
    <location>
        <begin position="168"/>
        <end position="196"/>
    </location>
</feature>
<name>A0A0P6X9U7_9CHLR</name>
<evidence type="ECO:0000256" key="1">
    <source>
        <dbReference type="SAM" id="MobiDB-lite"/>
    </source>
</evidence>
<protein>
    <submittedName>
        <fullName evidence="2">Uncharacterized protein</fullName>
    </submittedName>
</protein>
<dbReference type="Proteomes" id="UP000050417">
    <property type="component" value="Unassembled WGS sequence"/>
</dbReference>
<comment type="caution">
    <text evidence="2">The sequence shown here is derived from an EMBL/GenBank/DDBJ whole genome shotgun (WGS) entry which is preliminary data.</text>
</comment>